<dbReference type="EMBL" id="JAJSOW010000106">
    <property type="protein sequence ID" value="KAI9162383.1"/>
    <property type="molecule type" value="Genomic_DNA"/>
</dbReference>
<accession>A0AAD5IGC5</accession>
<name>A0AAD5IGC5_ACENE</name>
<dbReference type="Proteomes" id="UP001064489">
    <property type="component" value="Chromosome 2"/>
</dbReference>
<sequence>MRMQKIGSKWYEMLVQAANNCRGDEHAQQLRRGGKFLTHVWLLMAYFGLTDHSAKFREPPPIARLITK</sequence>
<gene>
    <name evidence="1" type="ORF">LWI28_026758</name>
</gene>
<proteinExistence type="predicted"/>
<dbReference type="Pfam" id="PF04578">
    <property type="entry name" value="DUF594"/>
    <property type="match status" value="1"/>
</dbReference>
<keyword evidence="2" id="KW-1185">Reference proteome</keyword>
<evidence type="ECO:0000313" key="1">
    <source>
        <dbReference type="EMBL" id="KAI9162383.1"/>
    </source>
</evidence>
<organism evidence="1 2">
    <name type="scientific">Acer negundo</name>
    <name type="common">Box elder</name>
    <dbReference type="NCBI Taxonomy" id="4023"/>
    <lineage>
        <taxon>Eukaryota</taxon>
        <taxon>Viridiplantae</taxon>
        <taxon>Streptophyta</taxon>
        <taxon>Embryophyta</taxon>
        <taxon>Tracheophyta</taxon>
        <taxon>Spermatophyta</taxon>
        <taxon>Magnoliopsida</taxon>
        <taxon>eudicotyledons</taxon>
        <taxon>Gunneridae</taxon>
        <taxon>Pentapetalae</taxon>
        <taxon>rosids</taxon>
        <taxon>malvids</taxon>
        <taxon>Sapindales</taxon>
        <taxon>Sapindaceae</taxon>
        <taxon>Hippocastanoideae</taxon>
        <taxon>Acereae</taxon>
        <taxon>Acer</taxon>
    </lineage>
</organism>
<protein>
    <submittedName>
        <fullName evidence="1">Uncharacterized protein</fullName>
    </submittedName>
</protein>
<dbReference type="PANTHER" id="PTHR31325">
    <property type="entry name" value="OS01G0798800 PROTEIN-RELATED"/>
    <property type="match status" value="1"/>
</dbReference>
<dbReference type="InterPro" id="IPR007658">
    <property type="entry name" value="DUF594"/>
</dbReference>
<dbReference type="AlphaFoldDB" id="A0AAD5IGC5"/>
<evidence type="ECO:0000313" key="2">
    <source>
        <dbReference type="Proteomes" id="UP001064489"/>
    </source>
</evidence>
<reference evidence="1" key="2">
    <citation type="submission" date="2023-02" db="EMBL/GenBank/DDBJ databases">
        <authorList>
            <person name="Swenson N.G."/>
            <person name="Wegrzyn J.L."/>
            <person name="Mcevoy S.L."/>
        </authorList>
    </citation>
    <scope>NUCLEOTIDE SEQUENCE</scope>
    <source>
        <strain evidence="1">91603</strain>
        <tissue evidence="1">Leaf</tissue>
    </source>
</reference>
<reference evidence="1" key="1">
    <citation type="journal article" date="2022" name="Plant J.">
        <title>Strategies of tolerance reflected in two North American maple genomes.</title>
        <authorList>
            <person name="McEvoy S.L."/>
            <person name="Sezen U.U."/>
            <person name="Trouern-Trend A."/>
            <person name="McMahon S.M."/>
            <person name="Schaberg P.G."/>
            <person name="Yang J."/>
            <person name="Wegrzyn J.L."/>
            <person name="Swenson N.G."/>
        </authorList>
    </citation>
    <scope>NUCLEOTIDE SEQUENCE</scope>
    <source>
        <strain evidence="1">91603</strain>
    </source>
</reference>
<comment type="caution">
    <text evidence="1">The sequence shown here is derived from an EMBL/GenBank/DDBJ whole genome shotgun (WGS) entry which is preliminary data.</text>
</comment>